<comment type="similarity">
    <text evidence="8">Belongs to the binding-protein-dependent transport system permease family. LivHM subfamily.</text>
</comment>
<dbReference type="EMBL" id="CP089983">
    <property type="protein sequence ID" value="WXB10454.1"/>
    <property type="molecule type" value="Genomic_DNA"/>
</dbReference>
<sequence>MEALLHQVLGGLANGGIYASLALALVMIYQATHLVNFAQGEMAMCSTYLASAMIQAGLPYWVAFIATVALSFVMGALIQRVILRRAERAPVLSVVIIFIGLLLTLNSLAGWVFTYTIRTFPSPFPAEPLFGNPYIGTHDVGAIGTTLVVLLLLYGFFRFTSLGLALRAVAENPESSRLVGIRVGSMLALGWGLAAGIGAVAGMMIAPVVFLDPNMMSGVMLYAFAAALLGGIDNPTGAVFGGFAVGVLENVIGSYVVGTELKLTVALVLILGVLVVRPTGLFGKTLVTRV</sequence>
<dbReference type="InterPro" id="IPR001851">
    <property type="entry name" value="ABC_transp_permease"/>
</dbReference>
<evidence type="ECO:0000256" key="9">
    <source>
        <dbReference type="SAM" id="Phobius"/>
    </source>
</evidence>
<evidence type="ECO:0000256" key="7">
    <source>
        <dbReference type="ARBA" id="ARBA00023136"/>
    </source>
</evidence>
<dbReference type="PANTHER" id="PTHR11795">
    <property type="entry name" value="BRANCHED-CHAIN AMINO ACID TRANSPORT SYSTEM PERMEASE PROTEIN LIVH"/>
    <property type="match status" value="1"/>
</dbReference>
<keyword evidence="6 9" id="KW-1133">Transmembrane helix</keyword>
<evidence type="ECO:0000313" key="11">
    <source>
        <dbReference type="Proteomes" id="UP001374803"/>
    </source>
</evidence>
<evidence type="ECO:0000256" key="2">
    <source>
        <dbReference type="ARBA" id="ARBA00022448"/>
    </source>
</evidence>
<keyword evidence="2" id="KW-0813">Transport</keyword>
<feature type="transmembrane region" description="Helical" evidence="9">
    <location>
        <begin position="134"/>
        <end position="157"/>
    </location>
</feature>
<name>A0ABZ2LLI0_9BACT</name>
<protein>
    <submittedName>
        <fullName evidence="10">Branched-chain amino acid ABC transporter permease</fullName>
    </submittedName>
</protein>
<feature type="transmembrane region" description="Helical" evidence="9">
    <location>
        <begin position="186"/>
        <end position="209"/>
    </location>
</feature>
<keyword evidence="5" id="KW-0029">Amino-acid transport</keyword>
<feature type="transmembrane region" description="Helical" evidence="9">
    <location>
        <begin position="58"/>
        <end position="78"/>
    </location>
</feature>
<dbReference type="RefSeq" id="WP_394840128.1">
    <property type="nucleotide sequence ID" value="NZ_CP089929.1"/>
</dbReference>
<comment type="subcellular location">
    <subcellularLocation>
        <location evidence="1">Cell membrane</location>
        <topology evidence="1">Multi-pass membrane protein</topology>
    </subcellularLocation>
</comment>
<feature type="transmembrane region" description="Helical" evidence="9">
    <location>
        <begin position="12"/>
        <end position="32"/>
    </location>
</feature>
<dbReference type="InterPro" id="IPR052157">
    <property type="entry name" value="BCAA_transport_permease"/>
</dbReference>
<keyword evidence="4 9" id="KW-0812">Transmembrane</keyword>
<feature type="transmembrane region" description="Helical" evidence="9">
    <location>
        <begin position="90"/>
        <end position="114"/>
    </location>
</feature>
<reference evidence="10" key="1">
    <citation type="submission" date="2021-12" db="EMBL/GenBank/DDBJ databases">
        <title>Discovery of the Pendulisporaceae a myxobacterial family with distinct sporulation behavior and unique specialized metabolism.</title>
        <authorList>
            <person name="Garcia R."/>
            <person name="Popoff A."/>
            <person name="Bader C.D."/>
            <person name="Loehr J."/>
            <person name="Walesch S."/>
            <person name="Walt C."/>
            <person name="Boldt J."/>
            <person name="Bunk B."/>
            <person name="Haeckl F.J.F.P.J."/>
            <person name="Gunesch A.P."/>
            <person name="Birkelbach J."/>
            <person name="Nuebel U."/>
            <person name="Pietschmann T."/>
            <person name="Bach T."/>
            <person name="Mueller R."/>
        </authorList>
    </citation>
    <scope>NUCLEOTIDE SEQUENCE</scope>
    <source>
        <strain evidence="10">MSr11367</strain>
    </source>
</reference>
<keyword evidence="7 9" id="KW-0472">Membrane</keyword>
<evidence type="ECO:0000256" key="8">
    <source>
        <dbReference type="ARBA" id="ARBA00037998"/>
    </source>
</evidence>
<accession>A0ABZ2LLI0</accession>
<dbReference type="CDD" id="cd06582">
    <property type="entry name" value="TM_PBP1_LivH_like"/>
    <property type="match status" value="1"/>
</dbReference>
<dbReference type="Proteomes" id="UP001374803">
    <property type="component" value="Chromosome"/>
</dbReference>
<evidence type="ECO:0000256" key="5">
    <source>
        <dbReference type="ARBA" id="ARBA00022970"/>
    </source>
</evidence>
<evidence type="ECO:0000256" key="6">
    <source>
        <dbReference type="ARBA" id="ARBA00022989"/>
    </source>
</evidence>
<proteinExistence type="inferred from homology"/>
<dbReference type="Pfam" id="PF02653">
    <property type="entry name" value="BPD_transp_2"/>
    <property type="match status" value="1"/>
</dbReference>
<evidence type="ECO:0000256" key="3">
    <source>
        <dbReference type="ARBA" id="ARBA00022475"/>
    </source>
</evidence>
<evidence type="ECO:0000313" key="10">
    <source>
        <dbReference type="EMBL" id="WXB10454.1"/>
    </source>
</evidence>
<feature type="transmembrane region" description="Helical" evidence="9">
    <location>
        <begin position="215"/>
        <end position="232"/>
    </location>
</feature>
<organism evidence="10 11">
    <name type="scientific">Pendulispora rubella</name>
    <dbReference type="NCBI Taxonomy" id="2741070"/>
    <lineage>
        <taxon>Bacteria</taxon>
        <taxon>Pseudomonadati</taxon>
        <taxon>Myxococcota</taxon>
        <taxon>Myxococcia</taxon>
        <taxon>Myxococcales</taxon>
        <taxon>Sorangiineae</taxon>
        <taxon>Pendulisporaceae</taxon>
        <taxon>Pendulispora</taxon>
    </lineage>
</organism>
<dbReference type="PANTHER" id="PTHR11795:SF451">
    <property type="entry name" value="ABC TRANSPORTER PERMEASE PROTEIN"/>
    <property type="match status" value="1"/>
</dbReference>
<evidence type="ECO:0000256" key="4">
    <source>
        <dbReference type="ARBA" id="ARBA00022692"/>
    </source>
</evidence>
<gene>
    <name evidence="10" type="ORF">LVJ94_24900</name>
</gene>
<keyword evidence="3" id="KW-1003">Cell membrane</keyword>
<evidence type="ECO:0000256" key="1">
    <source>
        <dbReference type="ARBA" id="ARBA00004651"/>
    </source>
</evidence>
<feature type="transmembrane region" description="Helical" evidence="9">
    <location>
        <begin position="263"/>
        <end position="283"/>
    </location>
</feature>
<keyword evidence="11" id="KW-1185">Reference proteome</keyword>